<accession>N1R3R2</accession>
<keyword evidence="4" id="KW-0804">Transcription</keyword>
<evidence type="ECO:0000313" key="7">
    <source>
        <dbReference type="EnsemblPlants" id="EMT16905"/>
    </source>
</evidence>
<dbReference type="Pfam" id="PF00847">
    <property type="entry name" value="AP2"/>
    <property type="match status" value="1"/>
</dbReference>
<feature type="region of interest" description="Disordered" evidence="6">
    <location>
        <begin position="21"/>
        <end position="54"/>
    </location>
</feature>
<dbReference type="GO" id="GO:0009873">
    <property type="term" value="P:ethylene-activated signaling pathway"/>
    <property type="evidence" value="ECO:0007669"/>
    <property type="project" value="InterPro"/>
</dbReference>
<dbReference type="InterPro" id="IPR016177">
    <property type="entry name" value="DNA-bd_dom_sf"/>
</dbReference>
<keyword evidence="3" id="KW-0238">DNA-binding</keyword>
<evidence type="ECO:0000256" key="3">
    <source>
        <dbReference type="ARBA" id="ARBA00023125"/>
    </source>
</evidence>
<dbReference type="InterPro" id="IPR044808">
    <property type="entry name" value="ERF_plant"/>
</dbReference>
<evidence type="ECO:0000256" key="5">
    <source>
        <dbReference type="ARBA" id="ARBA00023242"/>
    </source>
</evidence>
<evidence type="ECO:0000256" key="4">
    <source>
        <dbReference type="ARBA" id="ARBA00023163"/>
    </source>
</evidence>
<dbReference type="PROSITE" id="PS51032">
    <property type="entry name" value="AP2_ERF"/>
    <property type="match status" value="1"/>
</dbReference>
<evidence type="ECO:0000256" key="2">
    <source>
        <dbReference type="ARBA" id="ARBA00023015"/>
    </source>
</evidence>
<dbReference type="EnsemblPlants" id="EMT16905">
    <property type="protein sequence ID" value="EMT16905"/>
    <property type="gene ID" value="F775_25662"/>
</dbReference>
<dbReference type="Gene3D" id="3.30.730.10">
    <property type="entry name" value="AP2/ERF domain"/>
    <property type="match status" value="1"/>
</dbReference>
<dbReference type="CDD" id="cd00018">
    <property type="entry name" value="AP2"/>
    <property type="match status" value="1"/>
</dbReference>
<organism evidence="7">
    <name type="scientific">Aegilops tauschii</name>
    <name type="common">Tausch's goatgrass</name>
    <name type="synonym">Aegilops squarrosa</name>
    <dbReference type="NCBI Taxonomy" id="37682"/>
    <lineage>
        <taxon>Eukaryota</taxon>
        <taxon>Viridiplantae</taxon>
        <taxon>Streptophyta</taxon>
        <taxon>Embryophyta</taxon>
        <taxon>Tracheophyta</taxon>
        <taxon>Spermatophyta</taxon>
        <taxon>Magnoliopsida</taxon>
        <taxon>Liliopsida</taxon>
        <taxon>Poales</taxon>
        <taxon>Poaceae</taxon>
        <taxon>BOP clade</taxon>
        <taxon>Pooideae</taxon>
        <taxon>Triticodae</taxon>
        <taxon>Triticeae</taxon>
        <taxon>Triticinae</taxon>
        <taxon>Aegilops</taxon>
    </lineage>
</organism>
<evidence type="ECO:0000256" key="1">
    <source>
        <dbReference type="ARBA" id="ARBA00004123"/>
    </source>
</evidence>
<reference evidence="7" key="1">
    <citation type="submission" date="2015-06" db="UniProtKB">
        <authorList>
            <consortium name="EnsemblPlants"/>
        </authorList>
    </citation>
    <scope>IDENTIFICATION</scope>
</reference>
<dbReference type="GO" id="GO:0005634">
    <property type="term" value="C:nucleus"/>
    <property type="evidence" value="ECO:0007669"/>
    <property type="project" value="UniProtKB-SubCell"/>
</dbReference>
<comment type="subcellular location">
    <subcellularLocation>
        <location evidence="1">Nucleus</location>
    </subcellularLocation>
</comment>
<evidence type="ECO:0000256" key="6">
    <source>
        <dbReference type="SAM" id="MobiDB-lite"/>
    </source>
</evidence>
<keyword evidence="5" id="KW-0539">Nucleus</keyword>
<protein>
    <submittedName>
        <fullName evidence="7">Ethylene-responsive transcription factor 1</fullName>
    </submittedName>
</protein>
<feature type="region of interest" description="Disordered" evidence="6">
    <location>
        <begin position="209"/>
        <end position="228"/>
    </location>
</feature>
<proteinExistence type="predicted"/>
<dbReference type="PANTHER" id="PTHR31190:SF44">
    <property type="entry name" value="ETHYLENE-RESPONSIVE TRANSCRIPTION FACTOR 1"/>
    <property type="match status" value="1"/>
</dbReference>
<dbReference type="SUPFAM" id="SSF54171">
    <property type="entry name" value="DNA-binding domain"/>
    <property type="match status" value="1"/>
</dbReference>
<dbReference type="InterPro" id="IPR001471">
    <property type="entry name" value="AP2/ERF_dom"/>
</dbReference>
<dbReference type="InterPro" id="IPR036955">
    <property type="entry name" value="AP2/ERF_dom_sf"/>
</dbReference>
<dbReference type="GO" id="GO:0003677">
    <property type="term" value="F:DNA binding"/>
    <property type="evidence" value="ECO:0007669"/>
    <property type="project" value="UniProtKB-KW"/>
</dbReference>
<name>N1R3R2_AEGTA</name>
<dbReference type="PANTHER" id="PTHR31190">
    <property type="entry name" value="DNA-BINDING DOMAIN"/>
    <property type="match status" value="1"/>
</dbReference>
<dbReference type="SMART" id="SM00380">
    <property type="entry name" value="AP2"/>
    <property type="match status" value="1"/>
</dbReference>
<dbReference type="PRINTS" id="PR00367">
    <property type="entry name" value="ETHRSPELEMNT"/>
</dbReference>
<dbReference type="FunFam" id="3.30.730.10:FF:000001">
    <property type="entry name" value="Ethylene-responsive transcription factor 2"/>
    <property type="match status" value="1"/>
</dbReference>
<dbReference type="GO" id="GO:0003700">
    <property type="term" value="F:DNA-binding transcription factor activity"/>
    <property type="evidence" value="ECO:0007669"/>
    <property type="project" value="InterPro"/>
</dbReference>
<keyword evidence="2" id="KW-0805">Transcription regulation</keyword>
<dbReference type="AlphaFoldDB" id="N1R3R2"/>
<sequence>MCGGAPLADVKVPTVTRKVTKAALWPEKKKPRHGSNEGRRFTGLGGRRGHGVDDNEEDFEAEMEDFEVESGDSDVELRRTRVDEKDDHNEVVEIKSFAAAKSSLSQVIDYRTKRLCDWFGKDDLSTMTTAGFDGSSAKRKRKSQFRGIRQRPWGKWAAEIRDPSKGARVWLGTFNSAEEAARAYDVEARRIRGNKAKVNFPKELIIPQKRRARPAAPKSPKLSVAPEPSVMPSVNNLANPNAFIYPSANFASNQPLALPDNLSFVHAMNSDGPVEASVMNSYSDQGINSFSFSDLEWDYDTKNPDIPSIAPISTITEGAESALAQSNAYNSVVIAGGAESALAQSNTNNLVVPHVMENNDVDFEAWTRFLIYDGVDEPIDSLLNFDVPRDVIGNMDLWSFDDMPMCGEFF</sequence>